<dbReference type="Proteomes" id="UP000255515">
    <property type="component" value="Unassembled WGS sequence"/>
</dbReference>
<dbReference type="AlphaFoldDB" id="A0A376BYJ8"/>
<protein>
    <submittedName>
        <fullName evidence="1">Uncharacterized protein</fullName>
    </submittedName>
</protein>
<gene>
    <name evidence="1" type="ORF">NCTC11661_00364</name>
</gene>
<dbReference type="RefSeq" id="WP_002687019.1">
    <property type="nucleotide sequence ID" value="NZ_UFTJ01000001.1"/>
</dbReference>
<evidence type="ECO:0000313" key="2">
    <source>
        <dbReference type="Proteomes" id="UP000255515"/>
    </source>
</evidence>
<sequence>MKNLLLILIIGLASVSVSGQSERLNNKGNFFIGAELGGNIIHHPNVIHSQFGISGEYYFARKWSISAKIKYHKANLYYYWPEYKPSCGFGGFLCGGWDEKLAHFESYNIVIPFNMKWDYKIVENLYGYISGGTFLNIETKSYYNVTDNLKFTHHPIYLSMNLGIGLGYQFKNNDAIYIDYNFYRGGDLIKVNTFLGDKYHYPKNTHISIGYRMNLSK</sequence>
<reference evidence="1 2" key="1">
    <citation type="submission" date="2018-06" db="EMBL/GenBank/DDBJ databases">
        <authorList>
            <consortium name="Pathogen Informatics"/>
            <person name="Doyle S."/>
        </authorList>
    </citation>
    <scope>NUCLEOTIDE SEQUENCE [LARGE SCALE GENOMIC DNA]</scope>
    <source>
        <strain evidence="1 2">NCTC11661</strain>
    </source>
</reference>
<dbReference type="EMBL" id="UFTJ01000001">
    <property type="protein sequence ID" value="SSZ46713.1"/>
    <property type="molecule type" value="Genomic_DNA"/>
</dbReference>
<name>A0A376BYJ8_9FLAO</name>
<accession>A0A376BYJ8</accession>
<dbReference type="InterPro" id="IPR011250">
    <property type="entry name" value="OMP/PagP_B-barrel"/>
</dbReference>
<evidence type="ECO:0000313" key="1">
    <source>
        <dbReference type="EMBL" id="SSZ46713.1"/>
    </source>
</evidence>
<proteinExistence type="predicted"/>
<dbReference type="SUPFAM" id="SSF56925">
    <property type="entry name" value="OMPA-like"/>
    <property type="match status" value="1"/>
</dbReference>
<organism evidence="1 2">
    <name type="scientific">Bergeyella zoohelcum</name>
    <dbReference type="NCBI Taxonomy" id="1015"/>
    <lineage>
        <taxon>Bacteria</taxon>
        <taxon>Pseudomonadati</taxon>
        <taxon>Bacteroidota</taxon>
        <taxon>Flavobacteriia</taxon>
        <taxon>Flavobacteriales</taxon>
        <taxon>Weeksellaceae</taxon>
        <taxon>Bergeyella</taxon>
    </lineage>
</organism>